<sequence length="376" mass="41088">MPATLRDFVQWSKKPAKDIATATTPKVNLLRGLAARATTPLLPDDYLKLLNPLWSARELRGEIVEVRGETENSATVTIKPGWGFSAQYNPGQYVGIGLRVDGRWHWRSYSLTSVPRRNDKHITITVKATPEGFLSTHLVHGVKPGTIVRLAAPKGDFALPDPPPPKILFISAGSGITPLMAMLRSLKARGQEPDIVHIHSAPSADDVIFHDELRALETAQPSYRLHLQLTETSGHLDFNELDSVVPDWKDRPTWACGPTSMLDTAEQVWQDAGLHDDLHMERFTIARTDKGGEGGTVHFSISDKSVEVDGATSLLEAGEQVGIQMPFGCRMGICQTCVLPLESGHVRDIRSGDEHGEGDRINTCVSAASGDCTLKI</sequence>
<evidence type="ECO:0000256" key="8">
    <source>
        <dbReference type="ARBA" id="ARBA00023014"/>
    </source>
</evidence>
<evidence type="ECO:0000256" key="2">
    <source>
        <dbReference type="ARBA" id="ARBA00022630"/>
    </source>
</evidence>
<feature type="domain" description="2Fe-2S ferredoxin-type" evidence="9">
    <location>
        <begin position="295"/>
        <end position="376"/>
    </location>
</feature>
<dbReference type="GO" id="GO:0046872">
    <property type="term" value="F:metal ion binding"/>
    <property type="evidence" value="ECO:0007669"/>
    <property type="project" value="UniProtKB-KW"/>
</dbReference>
<evidence type="ECO:0000256" key="6">
    <source>
        <dbReference type="ARBA" id="ARBA00023002"/>
    </source>
</evidence>
<keyword evidence="4" id="KW-0479">Metal-binding</keyword>
<dbReference type="eggNOG" id="COG1018">
    <property type="taxonomic scope" value="Bacteria"/>
</dbReference>
<dbReference type="Proteomes" id="UP000005442">
    <property type="component" value="Chromosome"/>
</dbReference>
<dbReference type="PRINTS" id="PR00371">
    <property type="entry name" value="FPNCR"/>
</dbReference>
<dbReference type="InterPro" id="IPR001709">
    <property type="entry name" value="Flavoprot_Pyr_Nucl_cyt_Rdtase"/>
</dbReference>
<dbReference type="Pfam" id="PF00970">
    <property type="entry name" value="FAD_binding_6"/>
    <property type="match status" value="1"/>
</dbReference>
<evidence type="ECO:0000259" key="9">
    <source>
        <dbReference type="PROSITE" id="PS51085"/>
    </source>
</evidence>
<keyword evidence="8" id="KW-0411">Iron-sulfur</keyword>
<evidence type="ECO:0000256" key="3">
    <source>
        <dbReference type="ARBA" id="ARBA00022714"/>
    </source>
</evidence>
<dbReference type="InterPro" id="IPR036010">
    <property type="entry name" value="2Fe-2S_ferredoxin-like_sf"/>
</dbReference>
<dbReference type="CDD" id="cd00207">
    <property type="entry name" value="fer2"/>
    <property type="match status" value="1"/>
</dbReference>
<gene>
    <name evidence="11" type="ordered locus">MycrhN_0059</name>
</gene>
<name>G8RY18_MYCRN</name>
<dbReference type="PRINTS" id="PR00410">
    <property type="entry name" value="PHEHYDRXLASE"/>
</dbReference>
<evidence type="ECO:0000259" key="10">
    <source>
        <dbReference type="PROSITE" id="PS51384"/>
    </source>
</evidence>
<dbReference type="PANTHER" id="PTHR47354:SF6">
    <property type="entry name" value="NADH OXIDOREDUCTASE HCR"/>
    <property type="match status" value="1"/>
</dbReference>
<protein>
    <submittedName>
        <fullName evidence="11">Flavodoxin reductase family protein</fullName>
    </submittedName>
</protein>
<dbReference type="InterPro" id="IPR017938">
    <property type="entry name" value="Riboflavin_synthase-like_b-brl"/>
</dbReference>
<dbReference type="InterPro" id="IPR001433">
    <property type="entry name" value="OxRdtase_FAD/NAD-bd"/>
</dbReference>
<keyword evidence="7" id="KW-0408">Iron</keyword>
<dbReference type="Pfam" id="PF00111">
    <property type="entry name" value="Fer2"/>
    <property type="match status" value="1"/>
</dbReference>
<dbReference type="EMBL" id="CP003169">
    <property type="protein sequence ID" value="AEV70711.1"/>
    <property type="molecule type" value="Genomic_DNA"/>
</dbReference>
<dbReference type="AlphaFoldDB" id="G8RY18"/>
<keyword evidence="3" id="KW-0001">2Fe-2S</keyword>
<dbReference type="InterPro" id="IPR039261">
    <property type="entry name" value="FNR_nucleotide-bd"/>
</dbReference>
<dbReference type="Gene3D" id="3.40.50.80">
    <property type="entry name" value="Nucleotide-binding domain of ferredoxin-NADP reductase (FNR) module"/>
    <property type="match status" value="1"/>
</dbReference>
<comment type="cofactor">
    <cofactor evidence="1">
        <name>FAD</name>
        <dbReference type="ChEBI" id="CHEBI:57692"/>
    </cofactor>
</comment>
<keyword evidence="2" id="KW-0285">Flavoprotein</keyword>
<dbReference type="GO" id="GO:0016491">
    <property type="term" value="F:oxidoreductase activity"/>
    <property type="evidence" value="ECO:0007669"/>
    <property type="project" value="UniProtKB-KW"/>
</dbReference>
<dbReference type="GO" id="GO:0051537">
    <property type="term" value="F:2 iron, 2 sulfur cluster binding"/>
    <property type="evidence" value="ECO:0007669"/>
    <property type="project" value="UniProtKB-KW"/>
</dbReference>
<accession>G8RY18</accession>
<proteinExistence type="predicted"/>
<reference evidence="11 12" key="1">
    <citation type="submission" date="2011-12" db="EMBL/GenBank/DDBJ databases">
        <title>Complete sequence of Mycobacterium rhodesiae NBB3.</title>
        <authorList>
            <consortium name="US DOE Joint Genome Institute"/>
            <person name="Lucas S."/>
            <person name="Han J."/>
            <person name="Lapidus A."/>
            <person name="Cheng J.-F."/>
            <person name="Goodwin L."/>
            <person name="Pitluck S."/>
            <person name="Peters L."/>
            <person name="Mikhailova N."/>
            <person name="Gu W."/>
            <person name="Detter J.C."/>
            <person name="Han C."/>
            <person name="Tapia R."/>
            <person name="Land M."/>
            <person name="Hauser L."/>
            <person name="Kyrpides N."/>
            <person name="Ivanova N."/>
            <person name="Pagani I."/>
            <person name="Mattes T."/>
            <person name="Holmes A."/>
            <person name="Rutledge P."/>
            <person name="Paulsen I."/>
            <person name="Coleman N."/>
            <person name="Woyke T."/>
        </authorList>
    </citation>
    <scope>NUCLEOTIDE SEQUENCE [LARGE SCALE GENOMIC DNA]</scope>
    <source>
        <strain evidence="11 12">NBB3</strain>
    </source>
</reference>
<dbReference type="InterPro" id="IPR008333">
    <property type="entry name" value="Cbr1-like_FAD-bd_dom"/>
</dbReference>
<keyword evidence="12" id="KW-1185">Reference proteome</keyword>
<dbReference type="InterPro" id="IPR001041">
    <property type="entry name" value="2Fe-2S_ferredoxin-type"/>
</dbReference>
<evidence type="ECO:0000256" key="1">
    <source>
        <dbReference type="ARBA" id="ARBA00001974"/>
    </source>
</evidence>
<evidence type="ECO:0000313" key="12">
    <source>
        <dbReference type="Proteomes" id="UP000005442"/>
    </source>
</evidence>
<keyword evidence="5" id="KW-0274">FAD</keyword>
<dbReference type="Gene3D" id="2.40.30.10">
    <property type="entry name" value="Translation factors"/>
    <property type="match status" value="1"/>
</dbReference>
<dbReference type="SUPFAM" id="SSF63380">
    <property type="entry name" value="Riboflavin synthase domain-like"/>
    <property type="match status" value="1"/>
</dbReference>
<dbReference type="HOGENOM" id="CLU_003827_14_2_11"/>
<dbReference type="Gene3D" id="3.10.20.30">
    <property type="match status" value="1"/>
</dbReference>
<dbReference type="STRING" id="710685.MycrhN_0059"/>
<dbReference type="RefSeq" id="WP_014208531.1">
    <property type="nucleotide sequence ID" value="NC_016604.1"/>
</dbReference>
<dbReference type="InterPro" id="IPR050415">
    <property type="entry name" value="MRET"/>
</dbReference>
<dbReference type="PROSITE" id="PS51384">
    <property type="entry name" value="FAD_FR"/>
    <property type="match status" value="1"/>
</dbReference>
<dbReference type="Pfam" id="PF00175">
    <property type="entry name" value="NAD_binding_1"/>
    <property type="match status" value="1"/>
</dbReference>
<keyword evidence="6" id="KW-0560">Oxidoreductase</keyword>
<dbReference type="PROSITE" id="PS51085">
    <property type="entry name" value="2FE2S_FER_2"/>
    <property type="match status" value="1"/>
</dbReference>
<organism evidence="11 12">
    <name type="scientific">Mycolicibacterium rhodesiae (strain NBB3)</name>
    <name type="common">Mycobacterium rhodesiae</name>
    <dbReference type="NCBI Taxonomy" id="710685"/>
    <lineage>
        <taxon>Bacteria</taxon>
        <taxon>Bacillati</taxon>
        <taxon>Actinomycetota</taxon>
        <taxon>Actinomycetes</taxon>
        <taxon>Mycobacteriales</taxon>
        <taxon>Mycobacteriaceae</taxon>
        <taxon>Mycolicibacterium</taxon>
    </lineage>
</organism>
<evidence type="ECO:0000256" key="5">
    <source>
        <dbReference type="ARBA" id="ARBA00022827"/>
    </source>
</evidence>
<dbReference type="SUPFAM" id="SSF52343">
    <property type="entry name" value="Ferredoxin reductase-like, C-terminal NADP-linked domain"/>
    <property type="match status" value="1"/>
</dbReference>
<evidence type="ECO:0000256" key="4">
    <source>
        <dbReference type="ARBA" id="ARBA00022723"/>
    </source>
</evidence>
<dbReference type="InterPro" id="IPR017927">
    <property type="entry name" value="FAD-bd_FR_type"/>
</dbReference>
<feature type="domain" description="FAD-binding FR-type" evidence="10">
    <location>
        <begin position="56"/>
        <end position="160"/>
    </location>
</feature>
<dbReference type="InterPro" id="IPR012675">
    <property type="entry name" value="Beta-grasp_dom_sf"/>
</dbReference>
<dbReference type="PATRIC" id="fig|710685.3.peg.61"/>
<dbReference type="SUPFAM" id="SSF54292">
    <property type="entry name" value="2Fe-2S ferredoxin-like"/>
    <property type="match status" value="1"/>
</dbReference>
<evidence type="ECO:0000256" key="7">
    <source>
        <dbReference type="ARBA" id="ARBA00023004"/>
    </source>
</evidence>
<dbReference type="CDD" id="cd06216">
    <property type="entry name" value="FNR_iron_sulfur_binding_2"/>
    <property type="match status" value="1"/>
</dbReference>
<evidence type="ECO:0000313" key="11">
    <source>
        <dbReference type="EMBL" id="AEV70711.1"/>
    </source>
</evidence>
<dbReference type="PANTHER" id="PTHR47354">
    <property type="entry name" value="NADH OXIDOREDUCTASE HCR"/>
    <property type="match status" value="1"/>
</dbReference>
<dbReference type="KEGG" id="mrh:MycrhN_0059"/>